<dbReference type="AlphaFoldDB" id="A0ABD1VLL8"/>
<proteinExistence type="predicted"/>
<evidence type="ECO:0000256" key="1">
    <source>
        <dbReference type="SAM" id="MobiDB-lite"/>
    </source>
</evidence>
<feature type="region of interest" description="Disordered" evidence="1">
    <location>
        <begin position="76"/>
        <end position="103"/>
    </location>
</feature>
<gene>
    <name evidence="2" type="ORF">Fot_19647</name>
</gene>
<feature type="compositionally biased region" description="Basic residues" evidence="1">
    <location>
        <begin position="1"/>
        <end position="13"/>
    </location>
</feature>
<feature type="region of interest" description="Disordered" evidence="1">
    <location>
        <begin position="35"/>
        <end position="63"/>
    </location>
</feature>
<evidence type="ECO:0000313" key="2">
    <source>
        <dbReference type="EMBL" id="KAL2538256.1"/>
    </source>
</evidence>
<accession>A0ABD1VLL8</accession>
<comment type="caution">
    <text evidence="2">The sequence shown here is derived from an EMBL/GenBank/DDBJ whole genome shotgun (WGS) entry which is preliminary data.</text>
</comment>
<protein>
    <submittedName>
        <fullName evidence="2">O-fucosyltransferase family protein</fullName>
    </submittedName>
</protein>
<keyword evidence="3" id="KW-1185">Reference proteome</keyword>
<organism evidence="2 3">
    <name type="scientific">Forsythia ovata</name>
    <dbReference type="NCBI Taxonomy" id="205694"/>
    <lineage>
        <taxon>Eukaryota</taxon>
        <taxon>Viridiplantae</taxon>
        <taxon>Streptophyta</taxon>
        <taxon>Embryophyta</taxon>
        <taxon>Tracheophyta</taxon>
        <taxon>Spermatophyta</taxon>
        <taxon>Magnoliopsida</taxon>
        <taxon>eudicotyledons</taxon>
        <taxon>Gunneridae</taxon>
        <taxon>Pentapetalae</taxon>
        <taxon>asterids</taxon>
        <taxon>lamiids</taxon>
        <taxon>Lamiales</taxon>
        <taxon>Oleaceae</taxon>
        <taxon>Forsythieae</taxon>
        <taxon>Forsythia</taxon>
    </lineage>
</organism>
<feature type="compositionally biased region" description="Basic residues" evidence="1">
    <location>
        <begin position="35"/>
        <end position="45"/>
    </location>
</feature>
<evidence type="ECO:0000313" key="3">
    <source>
        <dbReference type="Proteomes" id="UP001604277"/>
    </source>
</evidence>
<reference evidence="3" key="1">
    <citation type="submission" date="2024-07" db="EMBL/GenBank/DDBJ databases">
        <title>Two chromosome-level genome assemblies of Korean endemic species Abeliophyllum distichum and Forsythia ovata (Oleaceae).</title>
        <authorList>
            <person name="Jang H."/>
        </authorList>
    </citation>
    <scope>NUCLEOTIDE SEQUENCE [LARGE SCALE GENOMIC DNA]</scope>
</reference>
<feature type="compositionally biased region" description="Polar residues" evidence="1">
    <location>
        <begin position="46"/>
        <end position="63"/>
    </location>
</feature>
<sequence>MGHHHNSQHHHHATVVDGGVSQRVNSLRFSGPMTRRAHSFKHNNKKSSQNTHNTSSSANNGGSLNIHHAIIDLQLNSPRSESPVSGDGPKSLGERRPVHKVTLRASPNDVMMIDTIMDNVITDVMVDEVHLINDARMKALEKEGQINDKIDPRIMNSEPQSLGHTKLGRLEIVGHASMSGD</sequence>
<dbReference type="EMBL" id="JBFOLJ010000005">
    <property type="protein sequence ID" value="KAL2538256.1"/>
    <property type="molecule type" value="Genomic_DNA"/>
</dbReference>
<feature type="region of interest" description="Disordered" evidence="1">
    <location>
        <begin position="1"/>
        <end position="22"/>
    </location>
</feature>
<name>A0ABD1VLL8_9LAMI</name>
<dbReference type="Proteomes" id="UP001604277">
    <property type="component" value="Unassembled WGS sequence"/>
</dbReference>